<accession>A0ABX0Y9S0</accession>
<gene>
    <name evidence="2" type="ORF">HBH25_04135</name>
</gene>
<feature type="transmembrane region" description="Helical" evidence="1">
    <location>
        <begin position="113"/>
        <end position="134"/>
    </location>
</feature>
<feature type="transmembrane region" description="Helical" evidence="1">
    <location>
        <begin position="44"/>
        <end position="62"/>
    </location>
</feature>
<dbReference type="Proteomes" id="UP000746535">
    <property type="component" value="Unassembled WGS sequence"/>
</dbReference>
<feature type="transmembrane region" description="Helical" evidence="1">
    <location>
        <begin position="74"/>
        <end position="93"/>
    </location>
</feature>
<keyword evidence="3" id="KW-1185">Reference proteome</keyword>
<comment type="caution">
    <text evidence="2">The sequence shown here is derived from an EMBL/GenBank/DDBJ whole genome shotgun (WGS) entry which is preliminary data.</text>
</comment>
<evidence type="ECO:0000313" key="2">
    <source>
        <dbReference type="EMBL" id="NJP00050.1"/>
    </source>
</evidence>
<feature type="transmembrane region" description="Helical" evidence="1">
    <location>
        <begin position="12"/>
        <end position="32"/>
    </location>
</feature>
<reference evidence="2 3" key="1">
    <citation type="submission" date="2020-03" db="EMBL/GenBank/DDBJ databases">
        <authorList>
            <person name="Wang L."/>
            <person name="He N."/>
            <person name="Li Y."/>
            <person name="Fang Y."/>
            <person name="Zhang F."/>
        </authorList>
    </citation>
    <scope>NUCLEOTIDE SEQUENCE [LARGE SCALE GENOMIC DNA]</scope>
    <source>
        <strain evidence="3">hsmgli-8</strain>
    </source>
</reference>
<protein>
    <submittedName>
        <fullName evidence="2">Uncharacterized protein</fullName>
    </submittedName>
</protein>
<dbReference type="RefSeq" id="WP_168081834.1">
    <property type="nucleotide sequence ID" value="NZ_JAAVJI010000002.1"/>
</dbReference>
<evidence type="ECO:0000256" key="1">
    <source>
        <dbReference type="SAM" id="Phobius"/>
    </source>
</evidence>
<dbReference type="EMBL" id="JAAVJI010000002">
    <property type="protein sequence ID" value="NJP00050.1"/>
    <property type="molecule type" value="Genomic_DNA"/>
</dbReference>
<keyword evidence="1" id="KW-0472">Membrane</keyword>
<organism evidence="2 3">
    <name type="scientific">Pseudomonas quercus</name>
    <dbReference type="NCBI Taxonomy" id="2722792"/>
    <lineage>
        <taxon>Bacteria</taxon>
        <taxon>Pseudomonadati</taxon>
        <taxon>Pseudomonadota</taxon>
        <taxon>Gammaproteobacteria</taxon>
        <taxon>Pseudomonadales</taxon>
        <taxon>Pseudomonadaceae</taxon>
        <taxon>Pseudomonas</taxon>
    </lineage>
</organism>
<keyword evidence="1" id="KW-0812">Transmembrane</keyword>
<keyword evidence="1" id="KW-1133">Transmembrane helix</keyword>
<sequence>MNSITFYFSQAVPFVLAAMITATLLLYAALNVSRHARLQQACRLGWAGFAAMVVCMVAWFKGQAYGLDAAPKPVQWQLGLVLASGALLARVTLLRVNELAQIQGLGLARLERFVRWQLGIAAGLLGEAALLRWLASAFPFAGHACCP</sequence>
<name>A0ABX0Y9S0_9PSED</name>
<proteinExistence type="predicted"/>
<evidence type="ECO:0000313" key="3">
    <source>
        <dbReference type="Proteomes" id="UP000746535"/>
    </source>
</evidence>